<dbReference type="GeneID" id="111813970"/>
<dbReference type="PANTHER" id="PTHR46055:SF4">
    <property type="entry name" value="CIRCADIAN CLOCK PROTEIN PASD1"/>
    <property type="match status" value="1"/>
</dbReference>
<dbReference type="InParanoid" id="A0A6P6DQW9"/>
<dbReference type="GO" id="GO:0000981">
    <property type="term" value="F:DNA-binding transcription factor activity, RNA polymerase II-specific"/>
    <property type="evidence" value="ECO:0007669"/>
    <property type="project" value="InterPro"/>
</dbReference>
<sequence length="583" mass="64901">MAGGRQAAAGAAWPEAAFGSRGVEEEAGSLCLLGRGQPKKLFSGSTSIAGLGTKFEVVRGRFFNPTLFLAIYSIPRNLSLFHCIMEEDEGNKRYEFLTADSNVPACDRPVPISHLVTDVKGMATGSQPAKSTLLTKEHYDEVFDRIRSMVHRHSSRRTDDKAQTAQTSTETTSETSDTASSSSMASKASFAAVAGVSSVMLRQPSSVMMKQEGNVNMPEVMNNSNWVPVFHDLEEMNQMMLQALDSTMIVLNTEGVIFFVTENITTLLGYLAHELMGQKITHFLPDEEKNEVYDKIKIRAPLSESVGVHIDFCCHFRRGNVKEGINPIYEHVKFILTLRDICSRSFLFFGGFVPNCLCIEPVALKFPMEERFYLVGCVCLINTAILKDLYTAKRYHETLIKDSDEDPLMIRRCLEATTYGDQDPQVKVEPRESEYVVPDRFEVSSPSSETSISSSEVIPDSLTTTFHAFVMESMMDPRRCQEPIDLEFSVDSCYLESIKSDMQEVQQVLVQPVMERVLMEPVVPEILIEPKVKEDLSSSDTASSHHSQVGAHEAGAQASDTDQLQVGCFVPVKDLFRQQTPSP</sequence>
<proteinExistence type="predicted"/>
<evidence type="ECO:0000259" key="4">
    <source>
        <dbReference type="PROSITE" id="PS50112"/>
    </source>
</evidence>
<accession>A0A6P6DQW9</accession>
<dbReference type="GO" id="GO:0042754">
    <property type="term" value="P:negative regulation of circadian rhythm"/>
    <property type="evidence" value="ECO:0007669"/>
    <property type="project" value="TreeGrafter"/>
</dbReference>
<dbReference type="InterPro" id="IPR035965">
    <property type="entry name" value="PAS-like_dom_sf"/>
</dbReference>
<name>A0A6P6DQW9_OCTDE</name>
<dbReference type="GO" id="GO:0032922">
    <property type="term" value="P:circadian regulation of gene expression"/>
    <property type="evidence" value="ECO:0007669"/>
    <property type="project" value="InterPro"/>
</dbReference>
<dbReference type="PROSITE" id="PS50112">
    <property type="entry name" value="PAS"/>
    <property type="match status" value="1"/>
</dbReference>
<dbReference type="NCBIfam" id="TIGR00229">
    <property type="entry name" value="sensory_box"/>
    <property type="match status" value="1"/>
</dbReference>
<dbReference type="InterPro" id="IPR047230">
    <property type="entry name" value="CLOCK-like"/>
</dbReference>
<dbReference type="PANTHER" id="PTHR46055">
    <property type="entry name" value="CIRCADIAN LOCOMOTER OUTPUT CYCLES PROTEIN KAPUT"/>
    <property type="match status" value="1"/>
</dbReference>
<dbReference type="SMART" id="SM00091">
    <property type="entry name" value="PAS"/>
    <property type="match status" value="1"/>
</dbReference>
<dbReference type="CTD" id="139135"/>
<dbReference type="Pfam" id="PF00989">
    <property type="entry name" value="PAS"/>
    <property type="match status" value="1"/>
</dbReference>
<dbReference type="GO" id="GO:1990513">
    <property type="term" value="C:CLOCK-BMAL transcription complex"/>
    <property type="evidence" value="ECO:0007669"/>
    <property type="project" value="TreeGrafter"/>
</dbReference>
<evidence type="ECO:0000256" key="2">
    <source>
        <dbReference type="ARBA" id="ARBA00023242"/>
    </source>
</evidence>
<keyword evidence="2" id="KW-0539">Nucleus</keyword>
<dbReference type="InterPro" id="IPR013767">
    <property type="entry name" value="PAS_fold"/>
</dbReference>
<protein>
    <submittedName>
        <fullName evidence="6">Circadian clock protein PASD1</fullName>
    </submittedName>
</protein>
<evidence type="ECO:0000313" key="5">
    <source>
        <dbReference type="Proteomes" id="UP000515203"/>
    </source>
</evidence>
<evidence type="ECO:0000256" key="3">
    <source>
        <dbReference type="SAM" id="MobiDB-lite"/>
    </source>
</evidence>
<feature type="region of interest" description="Disordered" evidence="3">
    <location>
        <begin position="150"/>
        <end position="184"/>
    </location>
</feature>
<feature type="compositionally biased region" description="Low complexity" evidence="3">
    <location>
        <begin position="163"/>
        <end position="184"/>
    </location>
</feature>
<feature type="domain" description="PAS" evidence="4">
    <location>
        <begin position="233"/>
        <end position="305"/>
    </location>
</feature>
<feature type="region of interest" description="Disordered" evidence="3">
    <location>
        <begin position="537"/>
        <end position="559"/>
    </location>
</feature>
<keyword evidence="5" id="KW-1185">Reference proteome</keyword>
<dbReference type="Gene3D" id="3.30.450.20">
    <property type="entry name" value="PAS domain"/>
    <property type="match status" value="1"/>
</dbReference>
<evidence type="ECO:0000313" key="6">
    <source>
        <dbReference type="RefSeq" id="XP_023562043.1"/>
    </source>
</evidence>
<evidence type="ECO:0000256" key="1">
    <source>
        <dbReference type="ARBA" id="ARBA00023108"/>
    </source>
</evidence>
<feature type="compositionally biased region" description="Low complexity" evidence="3">
    <location>
        <begin position="538"/>
        <end position="547"/>
    </location>
</feature>
<dbReference type="AlphaFoldDB" id="A0A6P6DQW9"/>
<dbReference type="CDD" id="cd00130">
    <property type="entry name" value="PAS"/>
    <property type="match status" value="1"/>
</dbReference>
<dbReference type="SUPFAM" id="SSF55785">
    <property type="entry name" value="PYP-like sensor domain (PAS domain)"/>
    <property type="match status" value="1"/>
</dbReference>
<dbReference type="Proteomes" id="UP000515203">
    <property type="component" value="Unplaced"/>
</dbReference>
<dbReference type="InterPro" id="IPR000014">
    <property type="entry name" value="PAS"/>
</dbReference>
<gene>
    <name evidence="6" type="primary">Pasd1</name>
</gene>
<organism evidence="5 6">
    <name type="scientific">Octodon degus</name>
    <name type="common">Degu</name>
    <name type="synonym">Sciurus degus</name>
    <dbReference type="NCBI Taxonomy" id="10160"/>
    <lineage>
        <taxon>Eukaryota</taxon>
        <taxon>Metazoa</taxon>
        <taxon>Chordata</taxon>
        <taxon>Craniata</taxon>
        <taxon>Vertebrata</taxon>
        <taxon>Euteleostomi</taxon>
        <taxon>Mammalia</taxon>
        <taxon>Eutheria</taxon>
        <taxon>Euarchontoglires</taxon>
        <taxon>Glires</taxon>
        <taxon>Rodentia</taxon>
        <taxon>Hystricomorpha</taxon>
        <taxon>Octodontidae</taxon>
        <taxon>Octodon</taxon>
    </lineage>
</organism>
<dbReference type="GO" id="GO:0045892">
    <property type="term" value="P:negative regulation of DNA-templated transcription"/>
    <property type="evidence" value="ECO:0007669"/>
    <property type="project" value="TreeGrafter"/>
</dbReference>
<dbReference type="OrthoDB" id="411251at2759"/>
<dbReference type="RefSeq" id="XP_023562043.1">
    <property type="nucleotide sequence ID" value="XM_023706275.1"/>
</dbReference>
<keyword evidence="1" id="KW-0090">Biological rhythms</keyword>
<reference evidence="6" key="1">
    <citation type="submission" date="2025-08" db="UniProtKB">
        <authorList>
            <consortium name="RefSeq"/>
        </authorList>
    </citation>
    <scope>IDENTIFICATION</scope>
</reference>